<dbReference type="PANTHER" id="PTHR34139:SF1">
    <property type="entry name" value="RNASE MJ1380-RELATED"/>
    <property type="match status" value="1"/>
</dbReference>
<evidence type="ECO:0000256" key="2">
    <source>
        <dbReference type="ARBA" id="ARBA00022649"/>
    </source>
</evidence>
<keyword evidence="4" id="KW-0547">Nucleotide-binding</keyword>
<dbReference type="EMBL" id="CP050292">
    <property type="protein sequence ID" value="QND75290.1"/>
    <property type="molecule type" value="Genomic_DNA"/>
</dbReference>
<sequence length="111" mass="12823">MPPTSEDRLKDILDRVHLIERVTSGMAPDQFAEDEVVRGAVERFLAIICEASLRLPDNVKILAPHINWRRMNDFGNHLRHAYHLTDADEVWQIVQNDLPPLKAFVESVIRE</sequence>
<evidence type="ECO:0000256" key="1">
    <source>
        <dbReference type="ARBA" id="ARBA00022553"/>
    </source>
</evidence>
<dbReference type="Proteomes" id="UP000515291">
    <property type="component" value="Chromosome"/>
</dbReference>
<proteinExistence type="predicted"/>
<evidence type="ECO:0000313" key="7">
    <source>
        <dbReference type="Proteomes" id="UP000515291"/>
    </source>
</evidence>
<protein>
    <submittedName>
        <fullName evidence="6">DUF86 domain-containing protein</fullName>
    </submittedName>
</protein>
<keyword evidence="3" id="KW-0540">Nuclease</keyword>
<accession>A0A7G6U8F8</accession>
<dbReference type="InterPro" id="IPR051813">
    <property type="entry name" value="HepT_RNase_toxin"/>
</dbReference>
<keyword evidence="5" id="KW-0378">Hydrolase</keyword>
<dbReference type="KEGG" id="trb:HB776_04170"/>
<dbReference type="GO" id="GO:0016787">
    <property type="term" value="F:hydrolase activity"/>
    <property type="evidence" value="ECO:0007669"/>
    <property type="project" value="UniProtKB-KW"/>
</dbReference>
<evidence type="ECO:0000256" key="3">
    <source>
        <dbReference type="ARBA" id="ARBA00022722"/>
    </source>
</evidence>
<dbReference type="GO" id="GO:0004540">
    <property type="term" value="F:RNA nuclease activity"/>
    <property type="evidence" value="ECO:0007669"/>
    <property type="project" value="InterPro"/>
</dbReference>
<evidence type="ECO:0000256" key="4">
    <source>
        <dbReference type="ARBA" id="ARBA00022741"/>
    </source>
</evidence>
<dbReference type="InterPro" id="IPR008201">
    <property type="entry name" value="HepT-like"/>
</dbReference>
<evidence type="ECO:0000313" key="6">
    <source>
        <dbReference type="EMBL" id="QND75290.1"/>
    </source>
</evidence>
<dbReference type="GO" id="GO:0000166">
    <property type="term" value="F:nucleotide binding"/>
    <property type="evidence" value="ECO:0007669"/>
    <property type="project" value="UniProtKB-KW"/>
</dbReference>
<evidence type="ECO:0000256" key="5">
    <source>
        <dbReference type="ARBA" id="ARBA00022801"/>
    </source>
</evidence>
<dbReference type="AlphaFoldDB" id="A0A7G6U8F8"/>
<dbReference type="PANTHER" id="PTHR34139">
    <property type="entry name" value="UPF0331 PROTEIN MJ0127"/>
    <property type="match status" value="1"/>
</dbReference>
<name>A0A7G6U8F8_9BRAD</name>
<keyword evidence="1" id="KW-0597">Phosphoprotein</keyword>
<gene>
    <name evidence="6" type="ORF">HB776_04170</name>
</gene>
<dbReference type="Pfam" id="PF01934">
    <property type="entry name" value="HepT-like"/>
    <property type="match status" value="1"/>
</dbReference>
<reference evidence="7" key="1">
    <citation type="journal article" date="2020" name="Mol. Plant Microbe">
        <title>Rhizobial microsymbionts of the narrowly endemic Oxytropis species growing in Kamchatka are characterized by significant genetic diversity and possess a set of genes that are associated with T3SS and T6SS secretion systems and can affect the development of symbiosis.</title>
        <authorList>
            <person name="Safronova V."/>
            <person name="Guro P."/>
            <person name="Sazanova A."/>
            <person name="Kuznetsova I."/>
            <person name="Belimov A."/>
            <person name="Yakubov V."/>
            <person name="Chirak E."/>
            <person name="Afonin A."/>
            <person name="Gogolev Y."/>
            <person name="Andronov E."/>
            <person name="Tikhonovich I."/>
        </authorList>
    </citation>
    <scope>NUCLEOTIDE SEQUENCE [LARGE SCALE GENOMIC DNA]</scope>
    <source>
        <strain evidence="7">581</strain>
    </source>
</reference>
<keyword evidence="2" id="KW-1277">Toxin-antitoxin system</keyword>
<dbReference type="GO" id="GO:0110001">
    <property type="term" value="C:toxin-antitoxin complex"/>
    <property type="evidence" value="ECO:0007669"/>
    <property type="project" value="InterPro"/>
</dbReference>
<organism evidence="6 7">
    <name type="scientific">Tardiphaga robiniae</name>
    <dbReference type="NCBI Taxonomy" id="943830"/>
    <lineage>
        <taxon>Bacteria</taxon>
        <taxon>Pseudomonadati</taxon>
        <taxon>Pseudomonadota</taxon>
        <taxon>Alphaproteobacteria</taxon>
        <taxon>Hyphomicrobiales</taxon>
        <taxon>Nitrobacteraceae</taxon>
        <taxon>Tardiphaga</taxon>
    </lineage>
</organism>